<name>A0A5J5DVC2_9BIFI</name>
<dbReference type="EMBL" id="RZNZ01000007">
    <property type="protein sequence ID" value="KAA8820757.1"/>
    <property type="molecule type" value="Genomic_DNA"/>
</dbReference>
<dbReference type="InterPro" id="IPR028098">
    <property type="entry name" value="Glyco_trans_4-like_N"/>
</dbReference>
<organism evidence="7 8">
    <name type="scientific">Bifidobacterium vespertilionis</name>
    <dbReference type="NCBI Taxonomy" id="2562524"/>
    <lineage>
        <taxon>Bacteria</taxon>
        <taxon>Bacillati</taxon>
        <taxon>Actinomycetota</taxon>
        <taxon>Actinomycetes</taxon>
        <taxon>Bifidobacteriales</taxon>
        <taxon>Bifidobacteriaceae</taxon>
        <taxon>Bifidobacterium</taxon>
    </lineage>
</organism>
<dbReference type="RefSeq" id="WP_150354797.1">
    <property type="nucleotide sequence ID" value="NZ_RZNZ01000007.1"/>
</dbReference>
<evidence type="ECO:0000259" key="5">
    <source>
        <dbReference type="Pfam" id="PF13439"/>
    </source>
</evidence>
<dbReference type="InterPro" id="IPR001296">
    <property type="entry name" value="Glyco_trans_1"/>
</dbReference>
<keyword evidence="1" id="KW-0328">Glycosyltransferase</keyword>
<evidence type="ECO:0000256" key="2">
    <source>
        <dbReference type="ARBA" id="ARBA00022679"/>
    </source>
</evidence>
<dbReference type="Pfam" id="PF13439">
    <property type="entry name" value="Glyco_transf_4"/>
    <property type="match status" value="1"/>
</dbReference>
<dbReference type="PANTHER" id="PTHR45947">
    <property type="entry name" value="SULFOQUINOVOSYL TRANSFERASE SQD2"/>
    <property type="match status" value="1"/>
</dbReference>
<evidence type="ECO:0000313" key="7">
    <source>
        <dbReference type="EMBL" id="KAA8821796.1"/>
    </source>
</evidence>
<dbReference type="Pfam" id="PF00534">
    <property type="entry name" value="Glycos_transf_1"/>
    <property type="match status" value="1"/>
</dbReference>
<dbReference type="Proteomes" id="UP000345527">
    <property type="component" value="Unassembled WGS sequence"/>
</dbReference>
<comment type="caution">
    <text evidence="7">The sequence shown here is derived from an EMBL/GenBank/DDBJ whole genome shotgun (WGS) entry which is preliminary data.</text>
</comment>
<evidence type="ECO:0000313" key="6">
    <source>
        <dbReference type="EMBL" id="KAA8820757.1"/>
    </source>
</evidence>
<dbReference type="PANTHER" id="PTHR45947:SF3">
    <property type="entry name" value="SULFOQUINOVOSYL TRANSFERASE SQD2"/>
    <property type="match status" value="1"/>
</dbReference>
<evidence type="ECO:0000256" key="3">
    <source>
        <dbReference type="SAM" id="MobiDB-lite"/>
    </source>
</evidence>
<feature type="domain" description="Glycosyltransferase subfamily 4-like N-terminal" evidence="5">
    <location>
        <begin position="14"/>
        <end position="210"/>
    </location>
</feature>
<gene>
    <name evidence="7" type="ORF">EM848_10050</name>
    <name evidence="6" type="ORF">EMO90_06130</name>
</gene>
<evidence type="ECO:0000256" key="1">
    <source>
        <dbReference type="ARBA" id="ARBA00022676"/>
    </source>
</evidence>
<feature type="domain" description="Glycosyl transferase family 1" evidence="4">
    <location>
        <begin position="318"/>
        <end position="433"/>
    </location>
</feature>
<dbReference type="EMBL" id="RZOA01000024">
    <property type="protein sequence ID" value="KAA8821796.1"/>
    <property type="molecule type" value="Genomic_DNA"/>
</dbReference>
<dbReference type="Proteomes" id="UP000374630">
    <property type="component" value="Unassembled WGS sequence"/>
</dbReference>
<proteinExistence type="predicted"/>
<feature type="compositionally biased region" description="Basic and acidic residues" evidence="3">
    <location>
        <begin position="274"/>
        <end position="307"/>
    </location>
</feature>
<keyword evidence="9" id="KW-1185">Reference proteome</keyword>
<evidence type="ECO:0000313" key="8">
    <source>
        <dbReference type="Proteomes" id="UP000345527"/>
    </source>
</evidence>
<reference evidence="8 9" key="1">
    <citation type="journal article" date="2019" name="Syst. Appl. Microbiol.">
        <title>Characterization of Bifidobacterium species in feaces of the Egyptian fruit bat: Description of B. vespertilionis sp. nov. and B. rousetti sp. nov.</title>
        <authorList>
            <person name="Modesto M."/>
            <person name="Satti M."/>
            <person name="Watanabe K."/>
            <person name="Puglisi E."/>
            <person name="Morelli L."/>
            <person name="Huang C.-H."/>
            <person name="Liou J.-S."/>
            <person name="Miyashita M."/>
            <person name="Tamura T."/>
            <person name="Saito S."/>
            <person name="Mori K."/>
            <person name="Huang L."/>
            <person name="Sciavilla P."/>
            <person name="Sandri C."/>
            <person name="Spiezio C."/>
            <person name="Vitali F."/>
            <person name="Cavalieri D."/>
            <person name="Perpetuini G."/>
            <person name="Tofalo R."/>
            <person name="Bonetti A."/>
            <person name="Arita M."/>
            <person name="Mattarelli P."/>
        </authorList>
    </citation>
    <scope>NUCLEOTIDE SEQUENCE [LARGE SCALE GENOMIC DNA]</scope>
    <source>
        <strain evidence="6 9">RST16</strain>
        <strain evidence="7 8">RST8</strain>
    </source>
</reference>
<keyword evidence="2 7" id="KW-0808">Transferase</keyword>
<evidence type="ECO:0000259" key="4">
    <source>
        <dbReference type="Pfam" id="PF00534"/>
    </source>
</evidence>
<dbReference type="SUPFAM" id="SSF53756">
    <property type="entry name" value="UDP-Glycosyltransferase/glycogen phosphorylase"/>
    <property type="match status" value="2"/>
</dbReference>
<feature type="region of interest" description="Disordered" evidence="3">
    <location>
        <begin position="274"/>
        <end position="315"/>
    </location>
</feature>
<dbReference type="GO" id="GO:0016757">
    <property type="term" value="F:glycosyltransferase activity"/>
    <property type="evidence" value="ECO:0007669"/>
    <property type="project" value="UniProtKB-KW"/>
</dbReference>
<dbReference type="AlphaFoldDB" id="A0A5J5DVC2"/>
<evidence type="ECO:0000313" key="9">
    <source>
        <dbReference type="Proteomes" id="UP000374630"/>
    </source>
</evidence>
<dbReference type="InterPro" id="IPR050194">
    <property type="entry name" value="Glycosyltransferase_grp1"/>
</dbReference>
<dbReference type="GO" id="GO:1901137">
    <property type="term" value="P:carbohydrate derivative biosynthetic process"/>
    <property type="evidence" value="ECO:0007669"/>
    <property type="project" value="UniProtKB-ARBA"/>
</dbReference>
<protein>
    <submittedName>
        <fullName evidence="7">Glycosyltransferase</fullName>
    </submittedName>
</protein>
<sequence length="485" mass="54516">MRILLVNKYFYRKGGAETYFFALAEGLKALGHDVAFFSMQHPNNEPSYWSKYFVSEKDYVGKISAFQQVKEAATLVYSLESKRKFEALLEEFKPDVIHMNNVHRQLTLSILDAPYLKKHRVSVVYTAHDYILLCPAYTMVDGSGHVCDDCLDRHFIHAVKKTCVKGSKAKSGLAFMEAEFLKYHHSYDKIDRIIAPSEFMKKKLDEGGYAGRTVAMQNFLTDSQMAMAHKVANTNKFNTVEPYFLFFGRLSKEKGILTLVHAFLQAAGLSSRHPEAKPEASLSRHPETERVEFSSCHPERSAQREVEGSLTPSPQVLPPNWTLHIVGDGPERSTIEQLIASAGSEAQNRIKLLGYKTGEDLQREVGNARFSVLCSEWRENMPYSGLESLAAQTPVIGANIGGIPELVVEGETGFRFGSGDLHSLTKTLYKAADVDEPRYSAMQRQCVQYVQERCQQREYAEELGHVYRTCLGTPMPITNSVNGGK</sequence>
<dbReference type="Gene3D" id="3.40.50.2000">
    <property type="entry name" value="Glycogen Phosphorylase B"/>
    <property type="match status" value="2"/>
</dbReference>
<dbReference type="OrthoDB" id="9787111at2"/>
<accession>A0A5J5DVC2</accession>